<feature type="compositionally biased region" description="Basic residues" evidence="5">
    <location>
        <begin position="103"/>
        <end position="113"/>
    </location>
</feature>
<keyword evidence="9" id="KW-1185">Reference proteome</keyword>
<feature type="compositionally biased region" description="Low complexity" evidence="5">
    <location>
        <begin position="30"/>
        <end position="40"/>
    </location>
</feature>
<dbReference type="AlphaFoldDB" id="A0A9W7SXK3"/>
<evidence type="ECO:0000313" key="9">
    <source>
        <dbReference type="Proteomes" id="UP001138500"/>
    </source>
</evidence>
<dbReference type="CDD" id="cd12291">
    <property type="entry name" value="RRM1_La"/>
    <property type="match status" value="1"/>
</dbReference>
<dbReference type="OrthoDB" id="439993at2759"/>
<gene>
    <name evidence="8" type="ORF">Tdes44962_MAKER08305</name>
</gene>
<feature type="domain" description="RRM" evidence="6">
    <location>
        <begin position="234"/>
        <end position="320"/>
    </location>
</feature>
<accession>A0A9W7SXK3</accession>
<dbReference type="InterPro" id="IPR035979">
    <property type="entry name" value="RBD_domain_sf"/>
</dbReference>
<feature type="region of interest" description="Disordered" evidence="5">
    <location>
        <begin position="320"/>
        <end position="471"/>
    </location>
</feature>
<feature type="compositionally biased region" description="Basic and acidic residues" evidence="5">
    <location>
        <begin position="44"/>
        <end position="83"/>
    </location>
</feature>
<feature type="region of interest" description="Disordered" evidence="5">
    <location>
        <begin position="1"/>
        <end position="133"/>
    </location>
</feature>
<dbReference type="SUPFAM" id="SSF46785">
    <property type="entry name" value="Winged helix' DNA-binding domain"/>
    <property type="match status" value="1"/>
</dbReference>
<dbReference type="InterPro" id="IPR002344">
    <property type="entry name" value="Lupus_La"/>
</dbReference>
<dbReference type="InterPro" id="IPR036388">
    <property type="entry name" value="WH-like_DNA-bd_sf"/>
</dbReference>
<comment type="subcellular location">
    <subcellularLocation>
        <location evidence="1">Nucleus</location>
    </subcellularLocation>
</comment>
<feature type="compositionally biased region" description="Basic and acidic residues" evidence="5">
    <location>
        <begin position="341"/>
        <end position="378"/>
    </location>
</feature>
<dbReference type="Gene3D" id="3.30.70.330">
    <property type="match status" value="1"/>
</dbReference>
<dbReference type="GO" id="GO:0003729">
    <property type="term" value="F:mRNA binding"/>
    <property type="evidence" value="ECO:0007669"/>
    <property type="project" value="TreeGrafter"/>
</dbReference>
<feature type="compositionally biased region" description="Basic and acidic residues" evidence="5">
    <location>
        <begin position="387"/>
        <end position="401"/>
    </location>
</feature>
<name>A0A9W7SXK3_9PEZI</name>
<evidence type="ECO:0000259" key="7">
    <source>
        <dbReference type="PROSITE" id="PS50961"/>
    </source>
</evidence>
<feature type="compositionally biased region" description="Basic and acidic residues" evidence="5">
    <location>
        <begin position="93"/>
        <end position="102"/>
    </location>
</feature>
<feature type="compositionally biased region" description="Basic and acidic residues" evidence="5">
    <location>
        <begin position="415"/>
        <end position="451"/>
    </location>
</feature>
<protein>
    <submittedName>
        <fullName evidence="8">Domain in the RNA-binding Lupus La protein</fullName>
    </submittedName>
</protein>
<reference evidence="8 9" key="1">
    <citation type="journal article" date="2018" name="IMA Fungus">
        <title>IMA Genome-F 10: Nine draft genome sequences of Claviceps purpurea s.lat., including C. arundinis, C. humidiphila, and C. cf. spartinae, pseudomolecules for the pitch canker pathogen Fusarium circinatum, draft genome of Davidsoniella eucalypti, Grosmannia galeiformis, Quambalaria eucalypti, and Teratosphaeria destructans.</title>
        <authorList>
            <person name="Wingfield B.D."/>
            <person name="Liu M."/>
            <person name="Nguyen H.D."/>
            <person name="Lane F.A."/>
            <person name="Morgan S.W."/>
            <person name="De Vos L."/>
            <person name="Wilken P.M."/>
            <person name="Duong T.A."/>
            <person name="Aylward J."/>
            <person name="Coetzee M.P."/>
            <person name="Dadej K."/>
            <person name="De Beer Z.W."/>
            <person name="Findlay W."/>
            <person name="Havenga M."/>
            <person name="Kolarik M."/>
            <person name="Menzies J.G."/>
            <person name="Naidoo K."/>
            <person name="Pochopski O."/>
            <person name="Shoukouhi P."/>
            <person name="Santana Q.C."/>
            <person name="Seifert K.A."/>
            <person name="Soal N."/>
            <person name="Steenkamp E.T."/>
            <person name="Tatham C.T."/>
            <person name="van der Nest M.A."/>
            <person name="Wingfield M.J."/>
        </authorList>
    </citation>
    <scope>NUCLEOTIDE SEQUENCE [LARGE SCALE GENOMIC DNA]</scope>
    <source>
        <strain evidence="8">CMW44962</strain>
    </source>
</reference>
<feature type="compositionally biased region" description="Polar residues" evidence="5">
    <location>
        <begin position="19"/>
        <end position="28"/>
    </location>
</feature>
<sequence length="471" mass="53947">MAEDQAKEVVEAKDVPEQEVSNTDNAKSTEAAADEQAAAAVNEKPADTKAKNDDAKNDDQHASDKADDKTDSKDEQHDNDKSPHSKRKKHPVSARERYENKRPRGGGRGRGRGGHYNNRYNKSKFDDQPESNDADEIRRQVEFYFSDSNLPIDQYLLNETGGHKNRPVPLKVIHSFKRMRHFQPYGAVRDAVKGSMFLNLDDNDEITRKKPLSDKFSENANENRALVHTSSMPRSIYAKGFGEETKTTHLDIEQFFAPYGPISSVRLRRKDDGEFKGSVFVEFETEELQKQFLELDTKPQWNGKDLEILGKQKYVDVKHQGILDGTVRPKSPSGRGRGNNRKYDGRRDRRGSFDKDDWKNRRDRDQRSDRRGGRDHRGGRGFKGGRGGRDRDGGRRRSRSPDHHRRRRDDEDDERSDREEREEREEKQTNGGAEKDDTNANGENSKKRSREEDDGAVGNDAKKPKEDPVEA</sequence>
<evidence type="ECO:0000256" key="1">
    <source>
        <dbReference type="ARBA" id="ARBA00004123"/>
    </source>
</evidence>
<dbReference type="Proteomes" id="UP001138500">
    <property type="component" value="Unassembled WGS sequence"/>
</dbReference>
<dbReference type="PANTHER" id="PTHR22792">
    <property type="entry name" value="LUPUS LA PROTEIN-RELATED"/>
    <property type="match status" value="1"/>
</dbReference>
<dbReference type="PRINTS" id="PR00302">
    <property type="entry name" value="LUPUSLA"/>
</dbReference>
<keyword evidence="3" id="KW-0539">Nucleus</keyword>
<dbReference type="PANTHER" id="PTHR22792:SF140">
    <property type="entry name" value="ACHILLES, ISOFORM A"/>
    <property type="match status" value="1"/>
</dbReference>
<dbReference type="SMART" id="SM00715">
    <property type="entry name" value="LA"/>
    <property type="match status" value="1"/>
</dbReference>
<dbReference type="Gene3D" id="1.10.10.10">
    <property type="entry name" value="Winged helix-like DNA-binding domain superfamily/Winged helix DNA-binding domain"/>
    <property type="match status" value="1"/>
</dbReference>
<evidence type="ECO:0000256" key="5">
    <source>
        <dbReference type="SAM" id="MobiDB-lite"/>
    </source>
</evidence>
<evidence type="ECO:0000313" key="8">
    <source>
        <dbReference type="EMBL" id="KAH9838107.1"/>
    </source>
</evidence>
<dbReference type="InterPro" id="IPR012677">
    <property type="entry name" value="Nucleotide-bd_a/b_plait_sf"/>
</dbReference>
<dbReference type="GO" id="GO:0006396">
    <property type="term" value="P:RNA processing"/>
    <property type="evidence" value="ECO:0007669"/>
    <property type="project" value="InterPro"/>
</dbReference>
<dbReference type="GO" id="GO:1990904">
    <property type="term" value="C:ribonucleoprotein complex"/>
    <property type="evidence" value="ECO:0007669"/>
    <property type="project" value="InterPro"/>
</dbReference>
<dbReference type="InterPro" id="IPR000504">
    <property type="entry name" value="RRM_dom"/>
</dbReference>
<dbReference type="InterPro" id="IPR006630">
    <property type="entry name" value="La_HTH"/>
</dbReference>
<proteinExistence type="predicted"/>
<dbReference type="EMBL" id="RIBY02000757">
    <property type="protein sequence ID" value="KAH9838107.1"/>
    <property type="molecule type" value="Genomic_DNA"/>
</dbReference>
<dbReference type="SUPFAM" id="SSF54928">
    <property type="entry name" value="RNA-binding domain, RBD"/>
    <property type="match status" value="1"/>
</dbReference>
<feature type="compositionally biased region" description="Basic and acidic residues" evidence="5">
    <location>
        <begin position="460"/>
        <end position="471"/>
    </location>
</feature>
<keyword evidence="2 4" id="KW-0694">RNA-binding</keyword>
<dbReference type="Pfam" id="PF05383">
    <property type="entry name" value="La"/>
    <property type="match status" value="1"/>
</dbReference>
<dbReference type="InterPro" id="IPR045180">
    <property type="entry name" value="La_dom_prot"/>
</dbReference>
<dbReference type="SMART" id="SM00360">
    <property type="entry name" value="RRM"/>
    <property type="match status" value="1"/>
</dbReference>
<feature type="compositionally biased region" description="Basic and acidic residues" evidence="5">
    <location>
        <begin position="1"/>
        <end position="16"/>
    </location>
</feature>
<dbReference type="InterPro" id="IPR036390">
    <property type="entry name" value="WH_DNA-bd_sf"/>
</dbReference>
<feature type="domain" description="HTH La-type RNA-binding" evidence="7">
    <location>
        <begin position="127"/>
        <end position="218"/>
    </location>
</feature>
<dbReference type="PROSITE" id="PS50961">
    <property type="entry name" value="HTH_LA"/>
    <property type="match status" value="1"/>
</dbReference>
<dbReference type="PROSITE" id="PS50102">
    <property type="entry name" value="RRM"/>
    <property type="match status" value="1"/>
</dbReference>
<evidence type="ECO:0000256" key="3">
    <source>
        <dbReference type="ARBA" id="ARBA00023242"/>
    </source>
</evidence>
<dbReference type="GO" id="GO:0005634">
    <property type="term" value="C:nucleus"/>
    <property type="evidence" value="ECO:0007669"/>
    <property type="project" value="UniProtKB-SubCell"/>
</dbReference>
<evidence type="ECO:0000256" key="4">
    <source>
        <dbReference type="PROSITE-ProRule" id="PRU00332"/>
    </source>
</evidence>
<dbReference type="Pfam" id="PF00076">
    <property type="entry name" value="RRM_1"/>
    <property type="match status" value="1"/>
</dbReference>
<evidence type="ECO:0000259" key="6">
    <source>
        <dbReference type="PROSITE" id="PS50102"/>
    </source>
</evidence>
<organism evidence="8 9">
    <name type="scientific">Teratosphaeria destructans</name>
    <dbReference type="NCBI Taxonomy" id="418781"/>
    <lineage>
        <taxon>Eukaryota</taxon>
        <taxon>Fungi</taxon>
        <taxon>Dikarya</taxon>
        <taxon>Ascomycota</taxon>
        <taxon>Pezizomycotina</taxon>
        <taxon>Dothideomycetes</taxon>
        <taxon>Dothideomycetidae</taxon>
        <taxon>Mycosphaerellales</taxon>
        <taxon>Teratosphaeriaceae</taxon>
        <taxon>Teratosphaeria</taxon>
    </lineage>
</organism>
<comment type="caution">
    <text evidence="8">The sequence shown here is derived from an EMBL/GenBank/DDBJ whole genome shotgun (WGS) entry which is preliminary data.</text>
</comment>
<evidence type="ECO:0000256" key="2">
    <source>
        <dbReference type="ARBA" id="ARBA00022884"/>
    </source>
</evidence>
<reference evidence="8 9" key="2">
    <citation type="journal article" date="2021" name="Curr. Genet.">
        <title>Genetic response to nitrogen starvation in the aggressive Eucalyptus foliar pathogen Teratosphaeria destructans.</title>
        <authorList>
            <person name="Havenga M."/>
            <person name="Wingfield B.D."/>
            <person name="Wingfield M.J."/>
            <person name="Dreyer L.L."/>
            <person name="Roets F."/>
            <person name="Aylward J."/>
        </authorList>
    </citation>
    <scope>NUCLEOTIDE SEQUENCE [LARGE SCALE GENOMIC DNA]</scope>
    <source>
        <strain evidence="8">CMW44962</strain>
    </source>
</reference>